<proteinExistence type="predicted"/>
<organism evidence="1 2">
    <name type="scientific">Teladorsagia circumcincta</name>
    <name type="common">Brown stomach worm</name>
    <name type="synonym">Ostertagia circumcincta</name>
    <dbReference type="NCBI Taxonomy" id="45464"/>
    <lineage>
        <taxon>Eukaryota</taxon>
        <taxon>Metazoa</taxon>
        <taxon>Ecdysozoa</taxon>
        <taxon>Nematoda</taxon>
        <taxon>Chromadorea</taxon>
        <taxon>Rhabditida</taxon>
        <taxon>Rhabditina</taxon>
        <taxon>Rhabditomorpha</taxon>
        <taxon>Strongyloidea</taxon>
        <taxon>Trichostrongylidae</taxon>
        <taxon>Teladorsagia</taxon>
    </lineage>
</organism>
<sequence length="105" mass="11629">MGSIKEAAQLISDKKIRVDLFNSMVLPALCYASETWAENKTSTMVMTRTLGVGADIAEHQPQGADKPQLAQYRYALMSGIRDAAGYAWEAKKRWAGHVVRGTQDR</sequence>
<reference evidence="1 2" key="1">
    <citation type="submission" date="2015-09" db="EMBL/GenBank/DDBJ databases">
        <title>Draft genome of the parasitic nematode Teladorsagia circumcincta isolate WARC Sus (inbred).</title>
        <authorList>
            <person name="Mitreva M."/>
        </authorList>
    </citation>
    <scope>NUCLEOTIDE SEQUENCE [LARGE SCALE GENOMIC DNA]</scope>
    <source>
        <strain evidence="1 2">S</strain>
    </source>
</reference>
<evidence type="ECO:0000313" key="2">
    <source>
        <dbReference type="Proteomes" id="UP000230423"/>
    </source>
</evidence>
<dbReference type="EMBL" id="KZ345959">
    <property type="protein sequence ID" value="PIO71408.1"/>
    <property type="molecule type" value="Genomic_DNA"/>
</dbReference>
<name>A0A2G9UMD4_TELCI</name>
<gene>
    <name evidence="1" type="ORF">TELCIR_06698</name>
</gene>
<dbReference type="Proteomes" id="UP000230423">
    <property type="component" value="Unassembled WGS sequence"/>
</dbReference>
<dbReference type="OrthoDB" id="5842672at2759"/>
<dbReference type="AlphaFoldDB" id="A0A2G9UMD4"/>
<accession>A0A2G9UMD4</accession>
<protein>
    <submittedName>
        <fullName evidence="1">Uncharacterized protein</fullName>
    </submittedName>
</protein>
<evidence type="ECO:0000313" key="1">
    <source>
        <dbReference type="EMBL" id="PIO71408.1"/>
    </source>
</evidence>
<keyword evidence="2" id="KW-1185">Reference proteome</keyword>